<keyword evidence="11" id="KW-1185">Reference proteome</keyword>
<dbReference type="CDD" id="cd01992">
    <property type="entry name" value="TilS_N"/>
    <property type="match status" value="1"/>
</dbReference>
<dbReference type="EMBL" id="CP011280">
    <property type="protein sequence ID" value="AKC95653.1"/>
    <property type="molecule type" value="Genomic_DNA"/>
</dbReference>
<dbReference type="GO" id="GO:0005524">
    <property type="term" value="F:ATP binding"/>
    <property type="evidence" value="ECO:0007669"/>
    <property type="project" value="UniProtKB-KW"/>
</dbReference>
<dbReference type="InterPro" id="IPR011063">
    <property type="entry name" value="TilS/TtcA_N"/>
</dbReference>
<keyword evidence="6" id="KW-0067">ATP-binding</keyword>
<keyword evidence="4 8" id="KW-0819">tRNA processing</keyword>
<dbReference type="OrthoDB" id="9807403at2"/>
<keyword evidence="5" id="KW-0547">Nucleotide-binding</keyword>
<dbReference type="STRING" id="187101.VC03_03910"/>
<dbReference type="RefSeq" id="WP_046328759.1">
    <property type="nucleotide sequence ID" value="NZ_CP011280.1"/>
</dbReference>
<dbReference type="SUPFAM" id="SSF56037">
    <property type="entry name" value="PheT/TilS domain"/>
    <property type="match status" value="1"/>
</dbReference>
<dbReference type="GO" id="GO:0005737">
    <property type="term" value="C:cytoplasm"/>
    <property type="evidence" value="ECO:0007669"/>
    <property type="project" value="UniProtKB-SubCell"/>
</dbReference>
<name>A0A0E3UUU4_9FUSO</name>
<dbReference type="Pfam" id="PF01171">
    <property type="entry name" value="ATP_bind_3"/>
    <property type="match status" value="1"/>
</dbReference>
<dbReference type="PANTHER" id="PTHR43033:SF1">
    <property type="entry name" value="TRNA(ILE)-LYSIDINE SYNTHASE-RELATED"/>
    <property type="match status" value="1"/>
</dbReference>
<dbReference type="InterPro" id="IPR014729">
    <property type="entry name" value="Rossmann-like_a/b/a_fold"/>
</dbReference>
<dbReference type="AlphaFoldDB" id="A0A0E3UUU4"/>
<dbReference type="InterPro" id="IPR012796">
    <property type="entry name" value="Lysidine-tRNA-synth_C"/>
</dbReference>
<dbReference type="Pfam" id="PF11734">
    <property type="entry name" value="TilS_C"/>
    <property type="match status" value="1"/>
</dbReference>
<evidence type="ECO:0000256" key="7">
    <source>
        <dbReference type="ARBA" id="ARBA00048539"/>
    </source>
</evidence>
<comment type="subcellular location">
    <subcellularLocation>
        <location evidence="1 8">Cytoplasm</location>
    </subcellularLocation>
</comment>
<sequence>MSKILIAFSTGPDSVYLYHYLKRENNELGLCYVNHNLRNDVDKDIEFVKEFSDREKVPYYIMDLNLEKFNENSAREKRYEALEKCRIENGYTYIATGHNMNDNVETVIFRLLRGTGLDGLKGIPKKRGHIIRPILGISKEEILEYLKVNNISYRIDYTNLTNDYSRNIIRNKMMPIMKEINEGYLDNISRFITLLNEDNEVKRYIKKTLDEKNIKYSKNKIDEIYDIRDKNGAIISLDKEYIWYKSYNFYGIKKRETKKSFRYILKLNEDINVNGYSIYFSNFSDKKNQLEKMGYKIYNILNVDLLEIRNRKDGDYIDNIKLKKLFIDKKIDKYTRDLLPLVLANDEIILVADIRHSKKISGIATKDQNYIAIKKGE</sequence>
<evidence type="ECO:0000313" key="11">
    <source>
        <dbReference type="Proteomes" id="UP000033103"/>
    </source>
</evidence>
<accession>A0A0E3UUU4</accession>
<dbReference type="HAMAP" id="MF_01161">
    <property type="entry name" value="tRNA_Ile_lys_synt"/>
    <property type="match status" value="1"/>
</dbReference>
<comment type="similarity">
    <text evidence="8">Belongs to the tRNA(Ile)-lysidine synthase family.</text>
</comment>
<dbReference type="NCBIfam" id="TIGR02433">
    <property type="entry name" value="lysidine_TilS_C"/>
    <property type="match status" value="1"/>
</dbReference>
<dbReference type="InterPro" id="IPR012094">
    <property type="entry name" value="tRNA_Ile_lys_synt"/>
</dbReference>
<comment type="caution">
    <text evidence="8">Lacks conserved residue(s) required for the propagation of feature annotation.</text>
</comment>
<dbReference type="Gene3D" id="3.40.50.620">
    <property type="entry name" value="HUPs"/>
    <property type="match status" value="1"/>
</dbReference>
<gene>
    <name evidence="8" type="primary">tilS</name>
    <name evidence="10" type="ORF">VC03_03910</name>
</gene>
<evidence type="ECO:0000256" key="5">
    <source>
        <dbReference type="ARBA" id="ARBA00022741"/>
    </source>
</evidence>
<evidence type="ECO:0000256" key="4">
    <source>
        <dbReference type="ARBA" id="ARBA00022694"/>
    </source>
</evidence>
<evidence type="ECO:0000256" key="8">
    <source>
        <dbReference type="HAMAP-Rule" id="MF_01161"/>
    </source>
</evidence>
<protein>
    <recommendedName>
        <fullName evidence="8">tRNA(Ile)-lysidine synthase</fullName>
        <ecNumber evidence="8">6.3.4.19</ecNumber>
    </recommendedName>
    <alternativeName>
        <fullName evidence="8">tRNA(Ile)-2-lysyl-cytidine synthase</fullName>
    </alternativeName>
    <alternativeName>
        <fullName evidence="8">tRNA(Ile)-lysidine synthetase</fullName>
    </alternativeName>
</protein>
<keyword evidence="2 8" id="KW-0963">Cytoplasm</keyword>
<dbReference type="HOGENOM" id="CLU_018869_0_1_0"/>
<evidence type="ECO:0000256" key="2">
    <source>
        <dbReference type="ARBA" id="ARBA00022490"/>
    </source>
</evidence>
<reference evidence="10 11" key="1">
    <citation type="journal article" date="2012" name="BMC Genomics">
        <title>Genomic sequence analysis and characterization of Sneathia amnii sp. nov.</title>
        <authorList>
            <consortium name="Vaginal Microbiome Consortium (additional members)"/>
            <person name="Harwich M.D.Jr."/>
            <person name="Serrano M.G."/>
            <person name="Fettweis J.M."/>
            <person name="Alves J.M."/>
            <person name="Reimers M.A."/>
            <person name="Buck G.A."/>
            <person name="Jefferson K.K."/>
        </authorList>
    </citation>
    <scope>NUCLEOTIDE SEQUENCE [LARGE SCALE GENOMIC DNA]</scope>
    <source>
        <strain evidence="10 11">SN35</strain>
    </source>
</reference>
<evidence type="ECO:0000256" key="6">
    <source>
        <dbReference type="ARBA" id="ARBA00022840"/>
    </source>
</evidence>
<feature type="domain" description="Lysidine-tRNA(Ile) synthetase C-terminal" evidence="9">
    <location>
        <begin position="306"/>
        <end position="373"/>
    </location>
</feature>
<dbReference type="SMART" id="SM00977">
    <property type="entry name" value="TilS_C"/>
    <property type="match status" value="1"/>
</dbReference>
<organism evidence="10 11">
    <name type="scientific">Sneathia vaginalis</name>
    <dbReference type="NCBI Taxonomy" id="187101"/>
    <lineage>
        <taxon>Bacteria</taxon>
        <taxon>Fusobacteriati</taxon>
        <taxon>Fusobacteriota</taxon>
        <taxon>Fusobacteriia</taxon>
        <taxon>Fusobacteriales</taxon>
        <taxon>Leptotrichiaceae</taxon>
        <taxon>Sneathia</taxon>
    </lineage>
</organism>
<comment type="function">
    <text evidence="8">Ligates lysine onto the cytidine present at position 34 of the AUA codon-specific tRNA(Ile) that contains the anticodon CAU, in an ATP-dependent manner. Cytidine is converted to lysidine, thus changing the amino acid specificity of the tRNA from methionine to isoleucine.</text>
</comment>
<dbReference type="PATRIC" id="fig|1069640.6.peg.773"/>
<evidence type="ECO:0000256" key="3">
    <source>
        <dbReference type="ARBA" id="ARBA00022598"/>
    </source>
</evidence>
<dbReference type="KEGG" id="sns:VC03_03910"/>
<evidence type="ECO:0000259" key="9">
    <source>
        <dbReference type="SMART" id="SM00977"/>
    </source>
</evidence>
<dbReference type="PANTHER" id="PTHR43033">
    <property type="entry name" value="TRNA(ILE)-LYSIDINE SYNTHASE-RELATED"/>
    <property type="match status" value="1"/>
</dbReference>
<dbReference type="SUPFAM" id="SSF52402">
    <property type="entry name" value="Adenine nucleotide alpha hydrolases-like"/>
    <property type="match status" value="1"/>
</dbReference>
<evidence type="ECO:0000313" key="10">
    <source>
        <dbReference type="EMBL" id="AKC95653.1"/>
    </source>
</evidence>
<dbReference type="GO" id="GO:0032267">
    <property type="term" value="F:tRNA(Ile)-lysidine synthase activity"/>
    <property type="evidence" value="ECO:0007669"/>
    <property type="project" value="UniProtKB-EC"/>
</dbReference>
<dbReference type="GO" id="GO:0006400">
    <property type="term" value="P:tRNA modification"/>
    <property type="evidence" value="ECO:0007669"/>
    <property type="project" value="UniProtKB-UniRule"/>
</dbReference>
<proteinExistence type="inferred from homology"/>
<dbReference type="InterPro" id="IPR012795">
    <property type="entry name" value="tRNA_Ile_lys_synt_N"/>
</dbReference>
<dbReference type="EC" id="6.3.4.19" evidence="8"/>
<comment type="catalytic activity">
    <reaction evidence="7 8">
        <text>cytidine(34) in tRNA(Ile2) + L-lysine + ATP = lysidine(34) in tRNA(Ile2) + AMP + diphosphate + H(+)</text>
        <dbReference type="Rhea" id="RHEA:43744"/>
        <dbReference type="Rhea" id="RHEA-COMP:10625"/>
        <dbReference type="Rhea" id="RHEA-COMP:10670"/>
        <dbReference type="ChEBI" id="CHEBI:15378"/>
        <dbReference type="ChEBI" id="CHEBI:30616"/>
        <dbReference type="ChEBI" id="CHEBI:32551"/>
        <dbReference type="ChEBI" id="CHEBI:33019"/>
        <dbReference type="ChEBI" id="CHEBI:82748"/>
        <dbReference type="ChEBI" id="CHEBI:83665"/>
        <dbReference type="ChEBI" id="CHEBI:456215"/>
        <dbReference type="EC" id="6.3.4.19"/>
    </reaction>
</comment>
<dbReference type="Proteomes" id="UP000033103">
    <property type="component" value="Chromosome"/>
</dbReference>
<keyword evidence="3 8" id="KW-0436">Ligase</keyword>
<evidence type="ECO:0000256" key="1">
    <source>
        <dbReference type="ARBA" id="ARBA00004496"/>
    </source>
</evidence>
<dbReference type="NCBIfam" id="TIGR02432">
    <property type="entry name" value="lysidine_TilS_N"/>
    <property type="match status" value="1"/>
</dbReference>